<gene>
    <name evidence="1" type="ORF">I5I61_22720</name>
</gene>
<dbReference type="RefSeq" id="WP_196913322.1">
    <property type="nucleotide sequence ID" value="NZ_JADTFC010000069.1"/>
</dbReference>
<comment type="caution">
    <text evidence="1">The sequence shown here is derived from an EMBL/GenBank/DDBJ whole genome shotgun (WGS) entry which is preliminary data.</text>
</comment>
<sequence>MTKGCARILLHGKQEFLVKSLKEFRTLYEITVALELEGVKISTSSLYRYLVSDLNEVYLEYLRYTGRGLIGTRQDKGVNGAAQNNNPNLSLARKSEAITNAGDVSKFLKDKTKRFL</sequence>
<evidence type="ECO:0000313" key="2">
    <source>
        <dbReference type="Proteomes" id="UP000608450"/>
    </source>
</evidence>
<reference evidence="1 2" key="1">
    <citation type="submission" date="2020-11" db="EMBL/GenBank/DDBJ databases">
        <title>Enhanced detection system for hospital associated transmission using whole genome sequencing surveillance.</title>
        <authorList>
            <person name="Harrison L.H."/>
            <person name="Van Tyne D."/>
            <person name="Marsh J.W."/>
            <person name="Griffith M.P."/>
            <person name="Snyder D.J."/>
            <person name="Cooper V.S."/>
            <person name="Mustapha M."/>
        </authorList>
    </citation>
    <scope>NUCLEOTIDE SEQUENCE [LARGE SCALE GENOMIC DNA]</scope>
    <source>
        <strain evidence="1 2">PSA00705</strain>
    </source>
</reference>
<proteinExistence type="predicted"/>
<accession>A0ABS0KQ99</accession>
<evidence type="ECO:0000313" key="1">
    <source>
        <dbReference type="EMBL" id="MBG6290277.1"/>
    </source>
</evidence>
<dbReference type="Proteomes" id="UP000608450">
    <property type="component" value="Unassembled WGS sequence"/>
</dbReference>
<name>A0ABS0KQ99_PSENT</name>
<organism evidence="1 2">
    <name type="scientific">Pseudomonas nitroreducens</name>
    <dbReference type="NCBI Taxonomy" id="46680"/>
    <lineage>
        <taxon>Bacteria</taxon>
        <taxon>Pseudomonadati</taxon>
        <taxon>Pseudomonadota</taxon>
        <taxon>Gammaproteobacteria</taxon>
        <taxon>Pseudomonadales</taxon>
        <taxon>Pseudomonadaceae</taxon>
        <taxon>Pseudomonas</taxon>
    </lineage>
</organism>
<dbReference type="EMBL" id="JADTFC010000069">
    <property type="protein sequence ID" value="MBG6290277.1"/>
    <property type="molecule type" value="Genomic_DNA"/>
</dbReference>
<keyword evidence="2" id="KW-1185">Reference proteome</keyword>
<protein>
    <submittedName>
        <fullName evidence="1">Uncharacterized protein</fullName>
    </submittedName>
</protein>